<keyword evidence="1" id="KW-0472">Membrane</keyword>
<proteinExistence type="predicted"/>
<feature type="transmembrane region" description="Helical" evidence="1">
    <location>
        <begin position="20"/>
        <end position="36"/>
    </location>
</feature>
<keyword evidence="1" id="KW-1133">Transmembrane helix</keyword>
<organism evidence="2 3">
    <name type="scientific">Niabella ginsengisoli</name>
    <dbReference type="NCBI Taxonomy" id="522298"/>
    <lineage>
        <taxon>Bacteria</taxon>
        <taxon>Pseudomonadati</taxon>
        <taxon>Bacteroidota</taxon>
        <taxon>Chitinophagia</taxon>
        <taxon>Chitinophagales</taxon>
        <taxon>Chitinophagaceae</taxon>
        <taxon>Niabella</taxon>
    </lineage>
</organism>
<protein>
    <recommendedName>
        <fullName evidence="4">FUSC family protein</fullName>
    </recommendedName>
</protein>
<name>A0ABS9SMF7_9BACT</name>
<dbReference type="Proteomes" id="UP001202248">
    <property type="component" value="Unassembled WGS sequence"/>
</dbReference>
<sequence>MDYIREYKKFVTSYYFNEAIRITIGVTLPAIAFSYFDKLETGLILSIGAMAVSVSDIPGPIHQRRNGMLATALLIFLYLL</sequence>
<evidence type="ECO:0000313" key="2">
    <source>
        <dbReference type="EMBL" id="MCH5599540.1"/>
    </source>
</evidence>
<evidence type="ECO:0000313" key="3">
    <source>
        <dbReference type="Proteomes" id="UP001202248"/>
    </source>
</evidence>
<dbReference type="EMBL" id="JAKWBL010000004">
    <property type="protein sequence ID" value="MCH5599540.1"/>
    <property type="molecule type" value="Genomic_DNA"/>
</dbReference>
<dbReference type="RefSeq" id="WP_240831584.1">
    <property type="nucleotide sequence ID" value="NZ_JAKWBL010000004.1"/>
</dbReference>
<gene>
    <name evidence="2" type="ORF">MKP09_17335</name>
</gene>
<keyword evidence="3" id="KW-1185">Reference proteome</keyword>
<comment type="caution">
    <text evidence="2">The sequence shown here is derived from an EMBL/GenBank/DDBJ whole genome shotgun (WGS) entry which is preliminary data.</text>
</comment>
<evidence type="ECO:0008006" key="4">
    <source>
        <dbReference type="Google" id="ProtNLM"/>
    </source>
</evidence>
<evidence type="ECO:0000256" key="1">
    <source>
        <dbReference type="SAM" id="Phobius"/>
    </source>
</evidence>
<accession>A0ABS9SMF7</accession>
<reference evidence="2 3" key="1">
    <citation type="submission" date="2022-02" db="EMBL/GenBank/DDBJ databases">
        <authorList>
            <person name="Min J."/>
        </authorList>
    </citation>
    <scope>NUCLEOTIDE SEQUENCE [LARGE SCALE GENOMIC DNA]</scope>
    <source>
        <strain evidence="2 3">GR10-1</strain>
    </source>
</reference>
<keyword evidence="1" id="KW-0812">Transmembrane</keyword>